<dbReference type="PROSITE" id="PS50110">
    <property type="entry name" value="RESPONSE_REGULATORY"/>
    <property type="match status" value="1"/>
</dbReference>
<dbReference type="EC" id="2.7.13.3" evidence="2"/>
<evidence type="ECO:0000259" key="6">
    <source>
        <dbReference type="PROSITE" id="PS50110"/>
    </source>
</evidence>
<dbReference type="Pfam" id="PF12860">
    <property type="entry name" value="PAS_7"/>
    <property type="match status" value="1"/>
</dbReference>
<protein>
    <recommendedName>
        <fullName evidence="2">histidine kinase</fullName>
        <ecNumber evidence="2">2.7.13.3</ecNumber>
    </recommendedName>
</protein>
<dbReference type="Gene3D" id="1.10.287.130">
    <property type="match status" value="1"/>
</dbReference>
<dbReference type="InterPro" id="IPR011006">
    <property type="entry name" value="CheY-like_superfamily"/>
</dbReference>
<dbReference type="STRING" id="933059.SAMN04488103_10868"/>
<comment type="catalytic activity">
    <reaction evidence="1">
        <text>ATP + protein L-histidine = ADP + protein N-phospho-L-histidine.</text>
        <dbReference type="EC" id="2.7.13.3"/>
    </reaction>
</comment>
<dbReference type="InterPro" id="IPR001789">
    <property type="entry name" value="Sig_transdc_resp-reg_receiver"/>
</dbReference>
<dbReference type="Gene3D" id="3.40.50.2300">
    <property type="match status" value="1"/>
</dbReference>
<evidence type="ECO:0000256" key="3">
    <source>
        <dbReference type="ARBA" id="ARBA00022553"/>
    </source>
</evidence>
<organism evidence="9 10">
    <name type="scientific">Gemmobacter aquatilis</name>
    <dbReference type="NCBI Taxonomy" id="933059"/>
    <lineage>
        <taxon>Bacteria</taxon>
        <taxon>Pseudomonadati</taxon>
        <taxon>Pseudomonadota</taxon>
        <taxon>Alphaproteobacteria</taxon>
        <taxon>Rhodobacterales</taxon>
        <taxon>Paracoccaceae</taxon>
        <taxon>Gemmobacter</taxon>
    </lineage>
</organism>
<dbReference type="SUPFAM" id="SSF55874">
    <property type="entry name" value="ATPase domain of HSP90 chaperone/DNA topoisomerase II/histidine kinase"/>
    <property type="match status" value="1"/>
</dbReference>
<dbReference type="PROSITE" id="PS50113">
    <property type="entry name" value="PAC"/>
    <property type="match status" value="1"/>
</dbReference>
<dbReference type="GO" id="GO:0000155">
    <property type="term" value="F:phosphorelay sensor kinase activity"/>
    <property type="evidence" value="ECO:0007669"/>
    <property type="project" value="InterPro"/>
</dbReference>
<dbReference type="Gene3D" id="3.30.565.10">
    <property type="entry name" value="Histidine kinase-like ATPase, C-terminal domain"/>
    <property type="match status" value="1"/>
</dbReference>
<evidence type="ECO:0000259" key="8">
    <source>
        <dbReference type="PROSITE" id="PS50113"/>
    </source>
</evidence>
<dbReference type="InterPro" id="IPR013656">
    <property type="entry name" value="PAS_4"/>
</dbReference>
<dbReference type="InterPro" id="IPR036097">
    <property type="entry name" value="HisK_dim/P_sf"/>
</dbReference>
<evidence type="ECO:0000256" key="4">
    <source>
        <dbReference type="PROSITE-ProRule" id="PRU00169"/>
    </source>
</evidence>
<name>A0A1H8JQ12_9RHOB</name>
<dbReference type="InterPro" id="IPR000014">
    <property type="entry name" value="PAS"/>
</dbReference>
<dbReference type="SMART" id="SM00091">
    <property type="entry name" value="PAS"/>
    <property type="match status" value="2"/>
</dbReference>
<dbReference type="InterPro" id="IPR005467">
    <property type="entry name" value="His_kinase_dom"/>
</dbReference>
<dbReference type="InterPro" id="IPR036890">
    <property type="entry name" value="HATPase_C_sf"/>
</dbReference>
<feature type="domain" description="PAC" evidence="8">
    <location>
        <begin position="221"/>
        <end position="273"/>
    </location>
</feature>
<evidence type="ECO:0000256" key="1">
    <source>
        <dbReference type="ARBA" id="ARBA00000085"/>
    </source>
</evidence>
<evidence type="ECO:0000256" key="2">
    <source>
        <dbReference type="ARBA" id="ARBA00012438"/>
    </source>
</evidence>
<dbReference type="SMART" id="SM00387">
    <property type="entry name" value="HATPase_c"/>
    <property type="match status" value="1"/>
</dbReference>
<accession>A0A1H8JQ12</accession>
<gene>
    <name evidence="9" type="ORF">SAMN04488103_10868</name>
</gene>
<dbReference type="PROSITE" id="PS50112">
    <property type="entry name" value="PAS"/>
    <property type="match status" value="1"/>
</dbReference>
<dbReference type="OrthoDB" id="9796100at2"/>
<dbReference type="SMART" id="SM00388">
    <property type="entry name" value="HisKA"/>
    <property type="match status" value="1"/>
</dbReference>
<dbReference type="Pfam" id="PF00072">
    <property type="entry name" value="Response_reg"/>
    <property type="match status" value="1"/>
</dbReference>
<dbReference type="PROSITE" id="PS50109">
    <property type="entry name" value="HIS_KIN"/>
    <property type="match status" value="1"/>
</dbReference>
<feature type="domain" description="PAS" evidence="7">
    <location>
        <begin position="149"/>
        <end position="219"/>
    </location>
</feature>
<dbReference type="SMART" id="SM00448">
    <property type="entry name" value="REC"/>
    <property type="match status" value="1"/>
</dbReference>
<proteinExistence type="predicted"/>
<evidence type="ECO:0000259" key="7">
    <source>
        <dbReference type="PROSITE" id="PS50112"/>
    </source>
</evidence>
<dbReference type="EMBL" id="FOCE01000008">
    <property type="protein sequence ID" value="SEN82759.1"/>
    <property type="molecule type" value="Genomic_DNA"/>
</dbReference>
<dbReference type="Gene3D" id="3.30.450.20">
    <property type="entry name" value="PAS domain"/>
    <property type="match status" value="2"/>
</dbReference>
<dbReference type="PRINTS" id="PR00344">
    <property type="entry name" value="BCTRLSENSOR"/>
</dbReference>
<dbReference type="PANTHER" id="PTHR43065:SF42">
    <property type="entry name" value="TWO-COMPONENT SENSOR PPRA"/>
    <property type="match status" value="1"/>
</dbReference>
<dbReference type="InterPro" id="IPR004358">
    <property type="entry name" value="Sig_transdc_His_kin-like_C"/>
</dbReference>
<dbReference type="InterPro" id="IPR003661">
    <property type="entry name" value="HisK_dim/P_dom"/>
</dbReference>
<feature type="domain" description="Response regulatory" evidence="6">
    <location>
        <begin position="530"/>
        <end position="645"/>
    </location>
</feature>
<evidence type="ECO:0000313" key="10">
    <source>
        <dbReference type="Proteomes" id="UP000198761"/>
    </source>
</evidence>
<dbReference type="AlphaFoldDB" id="A0A1H8JQ12"/>
<reference evidence="9 10" key="1">
    <citation type="submission" date="2016-10" db="EMBL/GenBank/DDBJ databases">
        <authorList>
            <person name="de Groot N.N."/>
        </authorList>
    </citation>
    <scope>NUCLEOTIDE SEQUENCE [LARGE SCALE GENOMIC DNA]</scope>
    <source>
        <strain evidence="9 10">DSM 3857</strain>
    </source>
</reference>
<keyword evidence="10" id="KW-1185">Reference proteome</keyword>
<dbReference type="CDD" id="cd00082">
    <property type="entry name" value="HisKA"/>
    <property type="match status" value="1"/>
</dbReference>
<sequence>MMRDNPFGQRLPRLVMEGLGHLAQGITVFDADLRLVAWNAQFLETLGYPPDLAFEGADFASFIRFNALRGEYGPGDPEAQVAERVAVARRFEKHQVERRRPDGSVIQVTGTPLPSGGFVTTYTDVTAVRRQEERLQVMIAQRTLALQASEARLKLIADEVPAGIAHIDRDMKILYANKRFAHAYGLTPEQMIGLRASDVLHPRTLRESARFFEQARRGSLVDFEMRVELPGGQMKDIRTLLRPEAPSAGEVIGFYLLSIDVTRRKATMSALMRSQKMDALGRMASGISHDFNNLLTIILGNLGPLQDQLGEGELCDEYLRPAIAAARRGSSLTQRLLGLARREQFDPQPTDIDAAVSEICSLLRSSLPQTLELVQRRHSDLPRALVDQAQLEMALLNLALNARDATGGRGRIVIEADPYALPLEEAEMLHLPVGDYVRLRFSDDGCGMGADHAERIFEPFFTSKAAGAGSGLGLSMVYGFVKQSNGAISLETAPGAGTVFTILLPGVGIGEPVAPAAHEPEPVQEGGEVLVLLVEDDAEVRRTIRRKLTGLGYPLIEAADGDAALSLLQRLDSIGLVLSDIEMPGSLDGVQLARRIRDGFPAVAVALMSGKAGSARAMAEAGLAVPFLQKPFSPTELAAALTQALDAVERRG</sequence>
<dbReference type="Proteomes" id="UP000198761">
    <property type="component" value="Unassembled WGS sequence"/>
</dbReference>
<keyword evidence="3 4" id="KW-0597">Phosphoprotein</keyword>
<dbReference type="PANTHER" id="PTHR43065">
    <property type="entry name" value="SENSOR HISTIDINE KINASE"/>
    <property type="match status" value="1"/>
</dbReference>
<dbReference type="Pfam" id="PF02518">
    <property type="entry name" value="HATPase_c"/>
    <property type="match status" value="1"/>
</dbReference>
<dbReference type="NCBIfam" id="TIGR00229">
    <property type="entry name" value="sensory_box"/>
    <property type="match status" value="1"/>
</dbReference>
<dbReference type="SUPFAM" id="SSF52172">
    <property type="entry name" value="CheY-like"/>
    <property type="match status" value="1"/>
</dbReference>
<feature type="domain" description="Histidine kinase" evidence="5">
    <location>
        <begin position="286"/>
        <end position="508"/>
    </location>
</feature>
<dbReference type="Pfam" id="PF08448">
    <property type="entry name" value="PAS_4"/>
    <property type="match status" value="1"/>
</dbReference>
<evidence type="ECO:0000259" key="5">
    <source>
        <dbReference type="PROSITE" id="PS50109"/>
    </source>
</evidence>
<dbReference type="CDD" id="cd00130">
    <property type="entry name" value="PAS"/>
    <property type="match status" value="2"/>
</dbReference>
<dbReference type="InterPro" id="IPR003594">
    <property type="entry name" value="HATPase_dom"/>
</dbReference>
<dbReference type="SUPFAM" id="SSF55785">
    <property type="entry name" value="PYP-like sensor domain (PAS domain)"/>
    <property type="match status" value="2"/>
</dbReference>
<dbReference type="InterPro" id="IPR000700">
    <property type="entry name" value="PAS-assoc_C"/>
</dbReference>
<evidence type="ECO:0000313" key="9">
    <source>
        <dbReference type="EMBL" id="SEN82759.1"/>
    </source>
</evidence>
<dbReference type="SUPFAM" id="SSF47384">
    <property type="entry name" value="Homodimeric domain of signal transducing histidine kinase"/>
    <property type="match status" value="1"/>
</dbReference>
<dbReference type="InterPro" id="IPR035965">
    <property type="entry name" value="PAS-like_dom_sf"/>
</dbReference>
<feature type="modified residue" description="4-aspartylphosphate" evidence="4">
    <location>
        <position position="580"/>
    </location>
</feature>
<dbReference type="Pfam" id="PF00512">
    <property type="entry name" value="HisKA"/>
    <property type="match status" value="1"/>
</dbReference>